<evidence type="ECO:0000313" key="2">
    <source>
        <dbReference type="EMBL" id="MFD1738842.1"/>
    </source>
</evidence>
<organism evidence="2 3">
    <name type="scientific">Bacillus salitolerans</name>
    <dbReference type="NCBI Taxonomy" id="1437434"/>
    <lineage>
        <taxon>Bacteria</taxon>
        <taxon>Bacillati</taxon>
        <taxon>Bacillota</taxon>
        <taxon>Bacilli</taxon>
        <taxon>Bacillales</taxon>
        <taxon>Bacillaceae</taxon>
        <taxon>Bacillus</taxon>
    </lineage>
</organism>
<evidence type="ECO:0000259" key="1">
    <source>
        <dbReference type="Pfam" id="PF01471"/>
    </source>
</evidence>
<dbReference type="InterPro" id="IPR002477">
    <property type="entry name" value="Peptidoglycan-bd-like"/>
</dbReference>
<dbReference type="SUPFAM" id="SSF47090">
    <property type="entry name" value="PGBD-like"/>
    <property type="match status" value="1"/>
</dbReference>
<dbReference type="Pfam" id="PF01471">
    <property type="entry name" value="PG_binding_1"/>
    <property type="match status" value="1"/>
</dbReference>
<reference evidence="3" key="1">
    <citation type="journal article" date="2019" name="Int. J. Syst. Evol. Microbiol.">
        <title>The Global Catalogue of Microorganisms (GCM) 10K type strain sequencing project: providing services to taxonomists for standard genome sequencing and annotation.</title>
        <authorList>
            <consortium name="The Broad Institute Genomics Platform"/>
            <consortium name="The Broad Institute Genome Sequencing Center for Infectious Disease"/>
            <person name="Wu L."/>
            <person name="Ma J."/>
        </authorList>
    </citation>
    <scope>NUCLEOTIDE SEQUENCE [LARGE SCALE GENOMIC DNA]</scope>
    <source>
        <strain evidence="3">CCUG 49339</strain>
    </source>
</reference>
<dbReference type="Gene3D" id="3.30.1380.10">
    <property type="match status" value="1"/>
</dbReference>
<comment type="caution">
    <text evidence="2">The sequence shown here is derived from an EMBL/GenBank/DDBJ whole genome shotgun (WGS) entry which is preliminary data.</text>
</comment>
<dbReference type="EMBL" id="JBHUEM010000049">
    <property type="protein sequence ID" value="MFD1738842.1"/>
    <property type="molecule type" value="Genomic_DNA"/>
</dbReference>
<dbReference type="RefSeq" id="WP_377930067.1">
    <property type="nucleotide sequence ID" value="NZ_JBHUEM010000049.1"/>
</dbReference>
<sequence length="250" mass="27435">MAAGHNNVAAVGTSDSNAEYGTNFKSTYRLGDSHEQVAVLKANLRDYRGKTPSNLWIGIPSLIGNTSTYFDSATDDNLAVFQMNEGLTVDGIYGNSARSAMHAFLGVSPLGFVRVYKSTYGYSNYNDTSSGLSADAKYKLDHSWVTSATRNTLAEIGQQYRDIFGTKIELNDGCLIDGENTPEHSTHEDGKDMDIRNAGMTAAQEKKLLEILIANSNVDKVLFYKNHGLSSSKIIVRSDHADHFHVDFFN</sequence>
<feature type="domain" description="Peptidoglycan binding-like" evidence="1">
    <location>
        <begin position="34"/>
        <end position="101"/>
    </location>
</feature>
<name>A0ABW4LUQ5_9BACI</name>
<dbReference type="SUPFAM" id="SSF55166">
    <property type="entry name" value="Hedgehog/DD-peptidase"/>
    <property type="match status" value="1"/>
</dbReference>
<dbReference type="Gene3D" id="1.10.101.10">
    <property type="entry name" value="PGBD-like superfamily/PGBD"/>
    <property type="match status" value="1"/>
</dbReference>
<dbReference type="InterPro" id="IPR036366">
    <property type="entry name" value="PGBDSf"/>
</dbReference>
<keyword evidence="3" id="KW-1185">Reference proteome</keyword>
<gene>
    <name evidence="2" type="ORF">ACFSCX_20195</name>
</gene>
<dbReference type="Proteomes" id="UP001597214">
    <property type="component" value="Unassembled WGS sequence"/>
</dbReference>
<evidence type="ECO:0000313" key="3">
    <source>
        <dbReference type="Proteomes" id="UP001597214"/>
    </source>
</evidence>
<accession>A0ABW4LUQ5</accession>
<protein>
    <submittedName>
        <fullName evidence="2">Peptidoglycan-binding protein</fullName>
    </submittedName>
</protein>
<proteinExistence type="predicted"/>
<dbReference type="InterPro" id="IPR036365">
    <property type="entry name" value="PGBD-like_sf"/>
</dbReference>
<dbReference type="InterPro" id="IPR009045">
    <property type="entry name" value="Zn_M74/Hedgehog-like"/>
</dbReference>